<dbReference type="EMBL" id="SNRW01000105">
    <property type="protein sequence ID" value="KAA6403395.1"/>
    <property type="molecule type" value="Genomic_DNA"/>
</dbReference>
<dbReference type="Gene3D" id="3.10.10.10">
    <property type="entry name" value="HIV Type 1 Reverse Transcriptase, subunit A, domain 1"/>
    <property type="match status" value="1"/>
</dbReference>
<proteinExistence type="predicted"/>
<protein>
    <submittedName>
        <fullName evidence="2">Uncharacterized protein</fullName>
    </submittedName>
</protein>
<feature type="region of interest" description="Disordered" evidence="1">
    <location>
        <begin position="360"/>
        <end position="415"/>
    </location>
</feature>
<accession>A0A5J4XA29</accession>
<organism evidence="2 3">
    <name type="scientific">Streblomastix strix</name>
    <dbReference type="NCBI Taxonomy" id="222440"/>
    <lineage>
        <taxon>Eukaryota</taxon>
        <taxon>Metamonada</taxon>
        <taxon>Preaxostyla</taxon>
        <taxon>Oxymonadida</taxon>
        <taxon>Streblomastigidae</taxon>
        <taxon>Streblomastix</taxon>
    </lineage>
</organism>
<feature type="compositionally biased region" description="Polar residues" evidence="1">
    <location>
        <begin position="395"/>
        <end position="411"/>
    </location>
</feature>
<evidence type="ECO:0000256" key="1">
    <source>
        <dbReference type="SAM" id="MobiDB-lite"/>
    </source>
</evidence>
<evidence type="ECO:0000313" key="2">
    <source>
        <dbReference type="EMBL" id="KAA6403395.1"/>
    </source>
</evidence>
<name>A0A5J4XA29_9EUKA</name>
<reference evidence="2 3" key="1">
    <citation type="submission" date="2019-03" db="EMBL/GenBank/DDBJ databases">
        <title>Single cell metagenomics reveals metabolic interactions within the superorganism composed of flagellate Streblomastix strix and complex community of Bacteroidetes bacteria on its surface.</title>
        <authorList>
            <person name="Treitli S.C."/>
            <person name="Kolisko M."/>
            <person name="Husnik F."/>
            <person name="Keeling P."/>
            <person name="Hampl V."/>
        </authorList>
    </citation>
    <scope>NUCLEOTIDE SEQUENCE [LARGE SCALE GENOMIC DNA]</scope>
    <source>
        <strain evidence="2">ST1C</strain>
    </source>
</reference>
<sequence length="463" mass="53956">MKTSSADGQVRAPGWFQLMGIQNRTKEEIHTLEIFPRAPMEEVLQSQPETGMGRKTIRYQDTWKLVKGVGFIQRWFFLLFKNEDSEKRLQEKLKICPFSGQREEEIAYIEKLEEELRENIIEQIHPEQAKWFSPTFINPKPHQKWRKILDASALNKEMQTILFKMKGTDEVRDLTRKGDWATTLPNLLRTITSNGSNEDTERVRHKNSELCRRSDPPTLEQTKIVKINIDNNENFGSIWIDNNLGKMRNRTKTTDQLPSVDLRLGKDVHKDDRPKKTRTTLLIKEIYQPNIETNPDQDKISSINNRQAEFFKCPNKRSFSLLKTNGLNKNKSIEEQGIEREYDSTQGNPSRALLVVVSDIEEQRDDSRSENTRGSNGIRRIPERLENDPGIINRRQFSPTWRMEQGTQEMGKQQEGDGNHILRTIPLRISLQRAANLSDQHQVRQLYRSIKFSKTKSRGNSNS</sequence>
<dbReference type="SUPFAM" id="SSF56672">
    <property type="entry name" value="DNA/RNA polymerases"/>
    <property type="match status" value="1"/>
</dbReference>
<dbReference type="Proteomes" id="UP000324800">
    <property type="component" value="Unassembled WGS sequence"/>
</dbReference>
<dbReference type="AlphaFoldDB" id="A0A5J4XA29"/>
<comment type="caution">
    <text evidence="2">The sequence shown here is derived from an EMBL/GenBank/DDBJ whole genome shotgun (WGS) entry which is preliminary data.</text>
</comment>
<evidence type="ECO:0000313" key="3">
    <source>
        <dbReference type="Proteomes" id="UP000324800"/>
    </source>
</evidence>
<dbReference type="InterPro" id="IPR043502">
    <property type="entry name" value="DNA/RNA_pol_sf"/>
</dbReference>
<gene>
    <name evidence="2" type="ORF">EZS28_001077</name>
</gene>